<dbReference type="GO" id="GO:0008674">
    <property type="term" value="F:2-dehydro-3-deoxy-6-phosphogalactonate aldolase activity"/>
    <property type="evidence" value="ECO:0007669"/>
    <property type="project" value="UniProtKB-EC"/>
</dbReference>
<keyword evidence="4 6" id="KW-0456">Lyase</keyword>
<comment type="similarity">
    <text evidence="2">Belongs to the KHG/KDPG aldolase family.</text>
</comment>
<dbReference type="InterPro" id="IPR013785">
    <property type="entry name" value="Aldolase_TIM"/>
</dbReference>
<evidence type="ECO:0000256" key="2">
    <source>
        <dbReference type="ARBA" id="ARBA00006906"/>
    </source>
</evidence>
<reference evidence="6" key="2">
    <citation type="journal article" date="2017" name="Genome Announc.">
        <title>High-Quality Draft Genome Sequence of Burkholderia contaminans CH-1, a Gram-Negative Bacterium That Metabolizes 2-Azahypoxanthine, a Plant Growth-Regulating Compound.</title>
        <authorList>
            <person name="Choi J.-H."/>
            <person name="Sugiura H."/>
            <person name="Moriuchi R."/>
            <person name="Kawagishi H."/>
            <person name="Dohra H."/>
        </authorList>
    </citation>
    <scope>NUCLEOTIDE SEQUENCE</scope>
    <source>
        <strain evidence="6">CH-1</strain>
    </source>
</reference>
<accession>A0A250L929</accession>
<dbReference type="EMBL" id="AP018358">
    <property type="protein sequence ID" value="BBA41047.1"/>
    <property type="molecule type" value="Genomic_DNA"/>
</dbReference>
<dbReference type="EC" id="4.1.2.21" evidence="6"/>
<reference evidence="6" key="1">
    <citation type="journal article" date="2016" name="Biosci. Biotechnol. Biochem.">
        <title>Bioconversion of AHX to AOH by resting cells of Burkholderia contaminans CH-1.</title>
        <authorList>
            <person name="Choi J.H."/>
            <person name="Kikuchi A."/>
            <person name="Pumkaeo P."/>
            <person name="Hirai H."/>
            <person name="Tokuyama S."/>
            <person name="Kawagishi H."/>
        </authorList>
    </citation>
    <scope>NUCLEOTIDE SEQUENCE</scope>
    <source>
        <strain evidence="6">CH-1</strain>
    </source>
</reference>
<proteinExistence type="inferred from homology"/>
<evidence type="ECO:0000313" key="6">
    <source>
        <dbReference type="EMBL" id="BBA41047.1"/>
    </source>
</evidence>
<dbReference type="SUPFAM" id="SSF51569">
    <property type="entry name" value="Aldolase"/>
    <property type="match status" value="1"/>
</dbReference>
<protein>
    <submittedName>
        <fullName evidence="6">2-dehydro-3-deoxy-6-phosphogalactonate aldolase</fullName>
        <ecNumber evidence="6">4.1.2.21</ecNumber>
    </submittedName>
</protein>
<evidence type="ECO:0000256" key="1">
    <source>
        <dbReference type="ARBA" id="ARBA00004761"/>
    </source>
</evidence>
<dbReference type="Pfam" id="PF01081">
    <property type="entry name" value="Aldolase"/>
    <property type="match status" value="1"/>
</dbReference>
<evidence type="ECO:0000256" key="5">
    <source>
        <dbReference type="ARBA" id="ARBA00023277"/>
    </source>
</evidence>
<organism evidence="6">
    <name type="scientific">Burkholderia contaminans</name>
    <dbReference type="NCBI Taxonomy" id="488447"/>
    <lineage>
        <taxon>Bacteria</taxon>
        <taxon>Pseudomonadati</taxon>
        <taxon>Pseudomonadota</taxon>
        <taxon>Betaproteobacteria</taxon>
        <taxon>Burkholderiales</taxon>
        <taxon>Burkholderiaceae</taxon>
        <taxon>Burkholderia</taxon>
        <taxon>Burkholderia cepacia complex</taxon>
    </lineage>
</organism>
<evidence type="ECO:0000256" key="3">
    <source>
        <dbReference type="ARBA" id="ARBA00011233"/>
    </source>
</evidence>
<dbReference type="PANTHER" id="PTHR30246">
    <property type="entry name" value="2-KETO-3-DEOXY-6-PHOSPHOGLUCONATE ALDOLASE"/>
    <property type="match status" value="1"/>
</dbReference>
<comment type="subunit">
    <text evidence="3">Homotrimer.</text>
</comment>
<dbReference type="InterPro" id="IPR000887">
    <property type="entry name" value="Aldlse_KDPG_KHG"/>
</dbReference>
<sequence length="237" mass="24454">MPTNELFAEEFSMPSDLTLPAPYAPHAALMRAFDACPLIAIMRGITPAEAADHGHALYEAGFRIVEVPLNSPDPFDSIAALRRALPDDAIVGAGTVLRAEYVDRVQDAGGALIVMPHSDAAVIRRARERGLASAPGVATPTEAFAALANGADVLKMFPAEQLGVPVVKAWRAVIDRAVPLIPVGGISPDNMAPFLDAGANGFGLGSALYRPGQSADATAANAHAFQAGLRAARGGAA</sequence>
<name>A0A250L929_9BURK</name>
<comment type="pathway">
    <text evidence="1">Carbohydrate acid metabolism.</text>
</comment>
<dbReference type="AlphaFoldDB" id="A0A250L929"/>
<dbReference type="Gene3D" id="3.20.20.70">
    <property type="entry name" value="Aldolase class I"/>
    <property type="match status" value="1"/>
</dbReference>
<gene>
    <name evidence="6" type="ORF">BCCH1_34960</name>
</gene>
<keyword evidence="5" id="KW-0119">Carbohydrate metabolism</keyword>
<evidence type="ECO:0000256" key="4">
    <source>
        <dbReference type="ARBA" id="ARBA00023239"/>
    </source>
</evidence>
<dbReference type="NCBIfam" id="NF006600">
    <property type="entry name" value="PRK09140.1"/>
    <property type="match status" value="1"/>
</dbReference>
<dbReference type="CDD" id="cd00452">
    <property type="entry name" value="KDPG_aldolase"/>
    <property type="match status" value="1"/>
</dbReference>
<dbReference type="PANTHER" id="PTHR30246:SF1">
    <property type="entry name" value="2-DEHYDRO-3-DEOXY-6-PHOSPHOGALACTONATE ALDOLASE-RELATED"/>
    <property type="match status" value="1"/>
</dbReference>